<keyword evidence="3" id="KW-1185">Reference proteome</keyword>
<evidence type="ECO:0000313" key="3">
    <source>
        <dbReference type="Proteomes" id="UP000054558"/>
    </source>
</evidence>
<feature type="region of interest" description="Disordered" evidence="1">
    <location>
        <begin position="399"/>
        <end position="466"/>
    </location>
</feature>
<name>A0A1Y1IT73_KLENI</name>
<dbReference type="EMBL" id="DF237984">
    <property type="protein sequence ID" value="GAQ92511.1"/>
    <property type="molecule type" value="Genomic_DNA"/>
</dbReference>
<accession>A0A1Y1IT73</accession>
<dbReference type="Proteomes" id="UP000054558">
    <property type="component" value="Unassembled WGS sequence"/>
</dbReference>
<organism evidence="2 3">
    <name type="scientific">Klebsormidium nitens</name>
    <name type="common">Green alga</name>
    <name type="synonym">Ulothrix nitens</name>
    <dbReference type="NCBI Taxonomy" id="105231"/>
    <lineage>
        <taxon>Eukaryota</taxon>
        <taxon>Viridiplantae</taxon>
        <taxon>Streptophyta</taxon>
        <taxon>Klebsormidiophyceae</taxon>
        <taxon>Klebsormidiales</taxon>
        <taxon>Klebsormidiaceae</taxon>
        <taxon>Klebsormidium</taxon>
    </lineage>
</organism>
<evidence type="ECO:0000256" key="1">
    <source>
        <dbReference type="SAM" id="MobiDB-lite"/>
    </source>
</evidence>
<evidence type="ECO:0000313" key="2">
    <source>
        <dbReference type="EMBL" id="GAQ92511.1"/>
    </source>
</evidence>
<feature type="compositionally biased region" description="Basic and acidic residues" evidence="1">
    <location>
        <begin position="9"/>
        <end position="41"/>
    </location>
</feature>
<gene>
    <name evidence="2" type="ORF">KFL_010350030</name>
</gene>
<reference evidence="2 3" key="1">
    <citation type="journal article" date="2014" name="Nat. Commun.">
        <title>Klebsormidium flaccidum genome reveals primary factors for plant terrestrial adaptation.</title>
        <authorList>
            <person name="Hori K."/>
            <person name="Maruyama F."/>
            <person name="Fujisawa T."/>
            <person name="Togashi T."/>
            <person name="Yamamoto N."/>
            <person name="Seo M."/>
            <person name="Sato S."/>
            <person name="Yamada T."/>
            <person name="Mori H."/>
            <person name="Tajima N."/>
            <person name="Moriyama T."/>
            <person name="Ikeuchi M."/>
            <person name="Watanabe M."/>
            <person name="Wada H."/>
            <person name="Kobayashi K."/>
            <person name="Saito M."/>
            <person name="Masuda T."/>
            <person name="Sasaki-Sekimoto Y."/>
            <person name="Mashiguchi K."/>
            <person name="Awai K."/>
            <person name="Shimojima M."/>
            <person name="Masuda S."/>
            <person name="Iwai M."/>
            <person name="Nobusawa T."/>
            <person name="Narise T."/>
            <person name="Kondo S."/>
            <person name="Saito H."/>
            <person name="Sato R."/>
            <person name="Murakawa M."/>
            <person name="Ihara Y."/>
            <person name="Oshima-Yamada Y."/>
            <person name="Ohtaka K."/>
            <person name="Satoh M."/>
            <person name="Sonobe K."/>
            <person name="Ishii M."/>
            <person name="Ohtani R."/>
            <person name="Kanamori-Sato M."/>
            <person name="Honoki R."/>
            <person name="Miyazaki D."/>
            <person name="Mochizuki H."/>
            <person name="Umetsu J."/>
            <person name="Higashi K."/>
            <person name="Shibata D."/>
            <person name="Kamiya Y."/>
            <person name="Sato N."/>
            <person name="Nakamura Y."/>
            <person name="Tabata S."/>
            <person name="Ida S."/>
            <person name="Kurokawa K."/>
            <person name="Ohta H."/>
        </authorList>
    </citation>
    <scope>NUCLEOTIDE SEQUENCE [LARGE SCALE GENOMIC DNA]</scope>
    <source>
        <strain evidence="2 3">NIES-2285</strain>
    </source>
</reference>
<protein>
    <submittedName>
        <fullName evidence="2">Uncharacterized protein</fullName>
    </submittedName>
</protein>
<proteinExistence type="predicted"/>
<feature type="compositionally biased region" description="Basic and acidic residues" evidence="1">
    <location>
        <begin position="404"/>
        <end position="433"/>
    </location>
</feature>
<feature type="region of interest" description="Disordered" evidence="1">
    <location>
        <begin position="1"/>
        <end position="41"/>
    </location>
</feature>
<feature type="compositionally biased region" description="Pro residues" evidence="1">
    <location>
        <begin position="439"/>
        <end position="455"/>
    </location>
</feature>
<sequence length="1030" mass="114637">MGIPVPDFDSFHAADSGKPREVLHEEKPKEDRREEAGHGRPTDLDVAKLAVMSGLALAGFQAVSAGVLKGLLGGRLLDLGTSAVNDITTANVPRILTFATEVPIDEPVSSLLALSANVSATSLWALRSAIASMDGFSPVVTSAGSPVPILAHQFRQFAHGSSPAVIGVPLTRSSVPISATQFSEFTAAATRVVPNAFSALQTLMGRGAPMATQTLPIAMEEFTRITSPIATVRWSSAASQFLAVGIPQIAAGVSTATVGTTISTAESVLPAMGFLSLGQLSQLASSNAVSGVTKVLGLIPSMSPALVLALGGVAAAVAGSVALRYYMNLYPDAGRAYYLDDENMPPDEDAAIRKNIRPEDIDMKLEDVDKLLNTQKRFLGIAWTKKFIRCTMRAQLLRQSSQEQGREGLRCPRRRPEGREGLRRPRRRPEGREAHRRPAPPPGGKGGPPPPPPQPGRGGPLNRGMPLELTHKEVDQISTTGVFKRKNWDRLKVLWRLQFIANPEVENGAWFQVSGLSTNPFQAEAEKRAKIQAKNTMTDYILNMSTYFMKDMWALFDIIGVLRNLRDAWAAEGRPQILETFDLKLENVRPVLDKSGKPIVINNLNIDEIYQALKNELNAENVIMNWLKRVSKEYMMYCVIYSHILVNLLRVSRPEGPMPFKNSIMEMLGAMLLANPARKYPLPERLWTADEAFKKLSETYPETEKLVDRVVVRYNERKIPTKAQKVAQNTQSQNREAPIIKVLSDFKKMQIRDTIVMFYALEDILDHLEKGGTTYDYHNVTSYHEAMLKHYQEDAEQPRKRGDLDAQARQDSLRTRIVERYGDVDVITMKMNNATLVDSAEVLPQGEDGSFKPNDFLQKMREDGNKPEITTATLVFLFNDVMTMARRFDRSRDLWDNYFANVRKATEQGNIDVATRIPFPPRSLWIVKEKPKLGEPEQVLDVHIENRKYGSEVLSPNNMNVLLTVQKTMFKADGLMSKVVGFMVKRINDGQKTVMNNQDNRESQKVAINQVVSDWENLLKNKEPTPVAQK</sequence>
<dbReference type="AlphaFoldDB" id="A0A1Y1IT73"/>